<evidence type="ECO:0000256" key="8">
    <source>
        <dbReference type="ARBA" id="ARBA00022490"/>
    </source>
</evidence>
<comment type="function">
    <text evidence="12">Involved in acetate metabolism.</text>
</comment>
<dbReference type="OrthoDB" id="9805787at2"/>
<evidence type="ECO:0000313" key="16">
    <source>
        <dbReference type="Proteomes" id="UP000283522"/>
    </source>
</evidence>
<evidence type="ECO:0000256" key="2">
    <source>
        <dbReference type="ARBA" id="ARBA00004989"/>
    </source>
</evidence>
<evidence type="ECO:0000256" key="9">
    <source>
        <dbReference type="ARBA" id="ARBA00022679"/>
    </source>
</evidence>
<dbReference type="Gene3D" id="3.40.1390.20">
    <property type="entry name" value="HprK N-terminal domain-like"/>
    <property type="match status" value="1"/>
</dbReference>
<evidence type="ECO:0000256" key="3">
    <source>
        <dbReference type="ARBA" id="ARBA00008756"/>
    </source>
</evidence>
<dbReference type="Gene3D" id="3.40.50.10750">
    <property type="entry name" value="Isocitrate/Isopropylmalate dehydrogenase-like"/>
    <property type="match status" value="1"/>
</dbReference>
<comment type="pathway">
    <text evidence="2 12">Metabolic intermediate biosynthesis; acetyl-CoA biosynthesis; acetyl-CoA from acetate: step 2/2.</text>
</comment>
<dbReference type="Gene3D" id="3.40.50.300">
    <property type="entry name" value="P-loop containing nucleotide triphosphate hydrolases"/>
    <property type="match status" value="1"/>
</dbReference>
<dbReference type="GO" id="GO:0006085">
    <property type="term" value="P:acetyl-CoA biosynthetic process"/>
    <property type="evidence" value="ECO:0007669"/>
    <property type="project" value="UniProtKB-UniPathway"/>
</dbReference>
<dbReference type="Pfam" id="PF07085">
    <property type="entry name" value="DRTGG"/>
    <property type="match status" value="1"/>
</dbReference>
<comment type="subunit">
    <text evidence="5">Homohexamer.</text>
</comment>
<evidence type="ECO:0000256" key="1">
    <source>
        <dbReference type="ARBA" id="ARBA00004496"/>
    </source>
</evidence>
<organism evidence="15 16">
    <name type="scientific">Algoriphagus lacus</name>
    <dbReference type="NCBI Taxonomy" id="2056311"/>
    <lineage>
        <taxon>Bacteria</taxon>
        <taxon>Pseudomonadati</taxon>
        <taxon>Bacteroidota</taxon>
        <taxon>Cytophagia</taxon>
        <taxon>Cytophagales</taxon>
        <taxon>Cyclobacteriaceae</taxon>
        <taxon>Algoriphagus</taxon>
    </lineage>
</organism>
<reference evidence="15 16" key="1">
    <citation type="submission" date="2018-09" db="EMBL/GenBank/DDBJ databases">
        <authorList>
            <person name="Wang X."/>
            <person name="Du Z."/>
        </authorList>
    </citation>
    <scope>NUCLEOTIDE SEQUENCE [LARGE SCALE GENOMIC DNA]</scope>
    <source>
        <strain evidence="15 16">N3</strain>
    </source>
</reference>
<comment type="caution">
    <text evidence="15">The sequence shown here is derived from an EMBL/GenBank/DDBJ whole genome shotgun (WGS) entry which is preliminary data.</text>
</comment>
<feature type="domain" description="Phosphate acetyl/butaryl transferase" evidence="13">
    <location>
        <begin position="371"/>
        <end position="690"/>
    </location>
</feature>
<dbReference type="RefSeq" id="WP_119476912.1">
    <property type="nucleotide sequence ID" value="NZ_QXML01000002.1"/>
</dbReference>
<dbReference type="InterPro" id="IPR042113">
    <property type="entry name" value="P_AcTrfase_dom1"/>
</dbReference>
<dbReference type="Gene3D" id="3.40.50.10950">
    <property type="match status" value="1"/>
</dbReference>
<evidence type="ECO:0000256" key="7">
    <source>
        <dbReference type="ARBA" id="ARBA00021528"/>
    </source>
</evidence>
<evidence type="ECO:0000256" key="10">
    <source>
        <dbReference type="ARBA" id="ARBA00023315"/>
    </source>
</evidence>
<dbReference type="GO" id="GO:0005737">
    <property type="term" value="C:cytoplasm"/>
    <property type="evidence" value="ECO:0007669"/>
    <property type="project" value="UniProtKB-SubCell"/>
</dbReference>
<dbReference type="Pfam" id="PF01515">
    <property type="entry name" value="PTA_PTB"/>
    <property type="match status" value="1"/>
</dbReference>
<dbReference type="SUPFAM" id="SSF52540">
    <property type="entry name" value="P-loop containing nucleoside triphosphate hydrolases"/>
    <property type="match status" value="1"/>
</dbReference>
<keyword evidence="10 12" id="KW-0012">Acyltransferase</keyword>
<evidence type="ECO:0000256" key="11">
    <source>
        <dbReference type="ARBA" id="ARBA00031108"/>
    </source>
</evidence>
<dbReference type="SUPFAM" id="SSF53659">
    <property type="entry name" value="Isocitrate/Isopropylmalate dehydrogenase-like"/>
    <property type="match status" value="1"/>
</dbReference>
<dbReference type="InterPro" id="IPR050500">
    <property type="entry name" value="Phos_Acetyltrans/Butyryltrans"/>
</dbReference>
<dbReference type="EMBL" id="QXML01000002">
    <property type="protein sequence ID" value="RIW17475.1"/>
    <property type="molecule type" value="Genomic_DNA"/>
</dbReference>
<evidence type="ECO:0000256" key="12">
    <source>
        <dbReference type="PIRNR" id="PIRNR006107"/>
    </source>
</evidence>
<name>A0A418PVA3_9BACT</name>
<dbReference type="EC" id="2.3.1.8" evidence="6 12"/>
<dbReference type="PANTHER" id="PTHR43356">
    <property type="entry name" value="PHOSPHATE ACETYLTRANSFERASE"/>
    <property type="match status" value="1"/>
</dbReference>
<dbReference type="Pfam" id="PF13500">
    <property type="entry name" value="AAA_26"/>
    <property type="match status" value="1"/>
</dbReference>
<evidence type="ECO:0000259" key="13">
    <source>
        <dbReference type="Pfam" id="PF01515"/>
    </source>
</evidence>
<dbReference type="UniPathway" id="UPA00340">
    <property type="reaction ID" value="UER00459"/>
</dbReference>
<dbReference type="SUPFAM" id="SSF75138">
    <property type="entry name" value="HprK N-terminal domain-like"/>
    <property type="match status" value="1"/>
</dbReference>
<dbReference type="NCBIfam" id="NF007233">
    <property type="entry name" value="PRK09653.1"/>
    <property type="match status" value="1"/>
</dbReference>
<evidence type="ECO:0000256" key="6">
    <source>
        <dbReference type="ARBA" id="ARBA00012707"/>
    </source>
</evidence>
<evidence type="ECO:0000259" key="14">
    <source>
        <dbReference type="Pfam" id="PF07085"/>
    </source>
</evidence>
<dbReference type="Proteomes" id="UP000283522">
    <property type="component" value="Unassembled WGS sequence"/>
</dbReference>
<protein>
    <recommendedName>
        <fullName evidence="7 12">Phosphate acetyltransferase</fullName>
        <ecNumber evidence="6 12">2.3.1.8</ecNumber>
    </recommendedName>
    <alternativeName>
        <fullName evidence="11 12">Phosphotransacetylase</fullName>
    </alternativeName>
</protein>
<dbReference type="InterPro" id="IPR004614">
    <property type="entry name" value="P_AcTrfase"/>
</dbReference>
<dbReference type="InterPro" id="IPR010766">
    <property type="entry name" value="DRTGG"/>
</dbReference>
<keyword evidence="16" id="KW-1185">Reference proteome</keyword>
<dbReference type="CDD" id="cd03109">
    <property type="entry name" value="DTBS"/>
    <property type="match status" value="1"/>
</dbReference>
<evidence type="ECO:0000256" key="4">
    <source>
        <dbReference type="ARBA" id="ARBA00009786"/>
    </source>
</evidence>
<comment type="subcellular location">
    <subcellularLocation>
        <location evidence="1 12">Cytoplasm</location>
    </subcellularLocation>
</comment>
<dbReference type="InterPro" id="IPR027417">
    <property type="entry name" value="P-loop_NTPase"/>
</dbReference>
<keyword evidence="8 12" id="KW-0963">Cytoplasm</keyword>
<dbReference type="FunFam" id="3.40.50.10750:FF:000001">
    <property type="entry name" value="Phosphate acetyltransferase"/>
    <property type="match status" value="1"/>
</dbReference>
<dbReference type="InterPro" id="IPR042112">
    <property type="entry name" value="P_AcTrfase_dom2"/>
</dbReference>
<accession>A0A418PVA3</accession>
<dbReference type="AlphaFoldDB" id="A0A418PVA3"/>
<dbReference type="PIRSF" id="PIRSF006107">
    <property type="entry name" value="PhpActrans_proteobac"/>
    <property type="match status" value="1"/>
</dbReference>
<dbReference type="InterPro" id="IPR016475">
    <property type="entry name" value="P-Actrans_bac"/>
</dbReference>
<dbReference type="GO" id="GO:0008959">
    <property type="term" value="F:phosphate acetyltransferase activity"/>
    <property type="evidence" value="ECO:0007669"/>
    <property type="project" value="UniProtKB-EC"/>
</dbReference>
<feature type="domain" description="DRTGG" evidence="14">
    <location>
        <begin position="214"/>
        <end position="325"/>
    </location>
</feature>
<evidence type="ECO:0000313" key="15">
    <source>
        <dbReference type="EMBL" id="RIW17475.1"/>
    </source>
</evidence>
<comment type="similarity">
    <text evidence="3 12">In the C-terminal section; belongs to the phosphate acetyltransferase and butyryltransferase family.</text>
</comment>
<evidence type="ECO:0000256" key="5">
    <source>
        <dbReference type="ARBA" id="ARBA00011643"/>
    </source>
</evidence>
<sequence>MTNAIYLTTTEPFSGKSIFALGLVNLLASKTDKIGYFKPIITVKKKQRDRRLELIKQHFKLALPYEDMYAFTIEKAFKEINRNNEAVLIDTIIDKFQRIQESSDFVVVEGTDFAGISRNVEYNGNVSIAKNLGIPAAIILNCAHKSVAEIVEQAISTTNSFTSNGVQVLTLVANKAEVGHEKEISQKLKEALSEDILISTIPVHLELSNPTMEEIRDAMGATVMFGENLLTNRVDHVIVGAMQLRNFLQRLKNNTLVITPGDRGDIIIGALQANISKNFGKISGLILSGGMLPEDSIVQLVEGLETVVPILQVEEATFEVVTQVSNIKARISADDKEKIAIAIRLFEQGVDEKALTDKLVAFHSEVLTPRMFQYQLVKRAKSAKKHIVLPEGEDERILMAADQLVKQDVVDLTLLGNRESIGLIVKRLNLSLDLNAVHIDSPLSSERYDEYVQTLYELRKAKGVTLEMARDLMQDVSYFGTMMVFKGHADGMVSGAIHTTQHTIRPALQFVKTRPGVSTVSSVFFMCLPNRVSVFGDCAVVPNPTSEQLADIAISSAESAKMLGIEPKIAMLSYSSGSSGEGEDVEKVRKATELVRERRPDLKVEGPIQYDAAVDPEVGKKKMPNSEVAGQASVLIFPDLNTGNNTYKAVQRETGALAIGPMLQGLNKPVNDLSRGCTVADVFNTVVITAIQAQES</sequence>
<dbReference type="NCBIfam" id="NF004167">
    <property type="entry name" value="PRK05632.1"/>
    <property type="match status" value="1"/>
</dbReference>
<proteinExistence type="inferred from homology"/>
<comment type="similarity">
    <text evidence="4 12">In the N-terminal section; belongs to the CobB/CobQ family.</text>
</comment>
<dbReference type="InterPro" id="IPR002505">
    <property type="entry name" value="PTA_PTB"/>
</dbReference>
<keyword evidence="9 12" id="KW-0808">Transferase</keyword>
<comment type="catalytic activity">
    <reaction evidence="12">
        <text>acetyl-CoA + phosphate = acetyl phosphate + CoA</text>
        <dbReference type="Rhea" id="RHEA:19521"/>
        <dbReference type="ChEBI" id="CHEBI:22191"/>
        <dbReference type="ChEBI" id="CHEBI:43474"/>
        <dbReference type="ChEBI" id="CHEBI:57287"/>
        <dbReference type="ChEBI" id="CHEBI:57288"/>
        <dbReference type="EC" id="2.3.1.8"/>
    </reaction>
</comment>
<dbReference type="NCBIfam" id="TIGR00651">
    <property type="entry name" value="pta"/>
    <property type="match status" value="1"/>
</dbReference>
<dbReference type="InterPro" id="IPR028979">
    <property type="entry name" value="Ser_kin/Pase_Hpr-like_N_sf"/>
</dbReference>
<comment type="domain">
    <text evidence="12">The N-terminal region seems to be important for proper quaternary structure. The C-terminal region contains the substrate-binding site.</text>
</comment>
<dbReference type="PANTHER" id="PTHR43356:SF3">
    <property type="entry name" value="PHOSPHATE ACETYLTRANSFERASE"/>
    <property type="match status" value="1"/>
</dbReference>
<gene>
    <name evidence="15" type="ORF">D0X99_07060</name>
</gene>